<name>A0A9P4GDQ0_9PLEO</name>
<dbReference type="OrthoDB" id="3684228at2759"/>
<dbReference type="Proteomes" id="UP000800039">
    <property type="component" value="Unassembled WGS sequence"/>
</dbReference>
<evidence type="ECO:0000313" key="2">
    <source>
        <dbReference type="Proteomes" id="UP000800039"/>
    </source>
</evidence>
<dbReference type="AlphaFoldDB" id="A0A9P4GDQ0"/>
<reference evidence="1" key="1">
    <citation type="submission" date="2020-01" db="EMBL/GenBank/DDBJ databases">
        <authorList>
            <consortium name="DOE Joint Genome Institute"/>
            <person name="Haridas S."/>
            <person name="Albert R."/>
            <person name="Binder M."/>
            <person name="Bloem J."/>
            <person name="Labutti K."/>
            <person name="Salamov A."/>
            <person name="Andreopoulos B."/>
            <person name="Baker S.E."/>
            <person name="Barry K."/>
            <person name="Bills G."/>
            <person name="Bluhm B.H."/>
            <person name="Cannon C."/>
            <person name="Castanera R."/>
            <person name="Culley D.E."/>
            <person name="Daum C."/>
            <person name="Ezra D."/>
            <person name="Gonzalez J.B."/>
            <person name="Henrissat B."/>
            <person name="Kuo A."/>
            <person name="Liang C."/>
            <person name="Lipzen A."/>
            <person name="Lutzoni F."/>
            <person name="Magnuson J."/>
            <person name="Mondo S."/>
            <person name="Nolan M."/>
            <person name="Ohm R."/>
            <person name="Pangilinan J."/>
            <person name="Park H.-J."/>
            <person name="Ramirez L."/>
            <person name="Alfaro M."/>
            <person name="Sun H."/>
            <person name="Tritt A."/>
            <person name="Yoshinaga Y."/>
            <person name="Zwiers L.-H."/>
            <person name="Turgeon B.G."/>
            <person name="Goodwin S.B."/>
            <person name="Spatafora J.W."/>
            <person name="Crous P.W."/>
            <person name="Grigoriev I.V."/>
        </authorList>
    </citation>
    <scope>NUCLEOTIDE SEQUENCE</scope>
    <source>
        <strain evidence="1">CBS 394.84</strain>
    </source>
</reference>
<dbReference type="RefSeq" id="XP_040786162.1">
    <property type="nucleotide sequence ID" value="XM_040932022.1"/>
</dbReference>
<accession>A0A9P4GDQ0</accession>
<proteinExistence type="predicted"/>
<dbReference type="GeneID" id="63849274"/>
<dbReference type="EMBL" id="ML976617">
    <property type="protein sequence ID" value="KAF1843599.1"/>
    <property type="molecule type" value="Genomic_DNA"/>
</dbReference>
<sequence length="269" mass="29867">MTADTSGGTQRSVMKKDFFIYGISNGTSVEKLLCGSQFFSGSMYLFECSMNSVLVEANVACASNSCETKRLRRLATPRWERNQTHLPYNVVHNGIPSSTSSLTLLASEETHLFSSLIPSMPTFTALLLGVSDRNGTKTELDRIYWSAPEMYRDVAPTDQVTEYVLGCLTLASGYNSERPICKIVEEYNYVTAPDILDCTSSFTRDNPYIKAPAGGSGLHGAERARLLRKIKVQLGEVNPTLEIGYIVIKSVEGEKDGQQSRNRRGRMYR</sequence>
<keyword evidence="2" id="KW-1185">Reference proteome</keyword>
<comment type="caution">
    <text evidence="1">The sequence shown here is derived from an EMBL/GenBank/DDBJ whole genome shotgun (WGS) entry which is preliminary data.</text>
</comment>
<gene>
    <name evidence="1" type="ORF">K460DRAFT_357305</name>
</gene>
<evidence type="ECO:0000313" key="1">
    <source>
        <dbReference type="EMBL" id="KAF1843599.1"/>
    </source>
</evidence>
<protein>
    <submittedName>
        <fullName evidence="1">Uncharacterized protein</fullName>
    </submittedName>
</protein>
<organism evidence="1 2">
    <name type="scientific">Cucurbitaria berberidis CBS 394.84</name>
    <dbReference type="NCBI Taxonomy" id="1168544"/>
    <lineage>
        <taxon>Eukaryota</taxon>
        <taxon>Fungi</taxon>
        <taxon>Dikarya</taxon>
        <taxon>Ascomycota</taxon>
        <taxon>Pezizomycotina</taxon>
        <taxon>Dothideomycetes</taxon>
        <taxon>Pleosporomycetidae</taxon>
        <taxon>Pleosporales</taxon>
        <taxon>Pleosporineae</taxon>
        <taxon>Cucurbitariaceae</taxon>
        <taxon>Cucurbitaria</taxon>
    </lineage>
</organism>